<evidence type="ECO:0000256" key="4">
    <source>
        <dbReference type="ARBA" id="ARBA00005254"/>
    </source>
</evidence>
<evidence type="ECO:0000256" key="8">
    <source>
        <dbReference type="ARBA" id="ARBA00022801"/>
    </source>
</evidence>
<dbReference type="SUPFAM" id="SSF52096">
    <property type="entry name" value="ClpP/crotonase"/>
    <property type="match status" value="1"/>
</dbReference>
<dbReference type="InterPro" id="IPR032259">
    <property type="entry name" value="HIBYL-CoA-H"/>
</dbReference>
<dbReference type="Gene3D" id="3.90.226.10">
    <property type="entry name" value="2-enoyl-CoA Hydratase, Chain A, domain 1"/>
    <property type="match status" value="1"/>
</dbReference>
<dbReference type="GO" id="GO:0003860">
    <property type="term" value="F:3-hydroxyisobutyryl-CoA hydrolase activity"/>
    <property type="evidence" value="ECO:0007669"/>
    <property type="project" value="UniProtKB-EC"/>
</dbReference>
<dbReference type="FunFam" id="3.90.226.10:FF:000026">
    <property type="entry name" value="3-hydroxyisobutyryl-CoA hydrolase, mitochondrial"/>
    <property type="match status" value="1"/>
</dbReference>
<evidence type="ECO:0000256" key="3">
    <source>
        <dbReference type="ARBA" id="ARBA00005109"/>
    </source>
</evidence>
<keyword evidence="8 13" id="KW-0378">Hydrolase</keyword>
<keyword evidence="7" id="KW-0101">Branched-chain amino acid catabolism</keyword>
<dbReference type="AlphaFoldDB" id="A0A226EQU2"/>
<comment type="function">
    <text evidence="10">Hydrolyzes 3-hydroxyisobutyryl-CoA (HIBYL-CoA), a saline catabolite. Has high activity toward isobutyryl-CoA. Could be an isobutyryl-CoA dehydrogenase that functions in valine catabolism. Also hydrolyzes 3-hydroxypropanoyl-CoA.</text>
</comment>
<dbReference type="EC" id="3.1.2.4" evidence="5"/>
<comment type="pathway">
    <text evidence="3">Amino-acid degradation; L-valine degradation.</text>
</comment>
<sequence>MNKIRRSVYRLYLTTTTSTGSLFAGHLPSCSSFRSRQISSSCKMSSREQTQKATRSEGEVIFEEIKGKGVITLNRPKALNALNLSMIESIFPVLKEWESANKQFVIIKAEGGKAFCAGGDIKSVTDSAKEGSNLYKEFFKREYFLNNLIGTLTVPYIALIDGITMGGGVGLSVHGPYRLFPDVGGSYFLPRLGGKLGLYLALTGYRLKGGDTFKAGVATHMCQSNMLPMLEQDLISLDSHKPQDIEQVLKKYHDQCPDIKKPFSLDPHMVDINKFFNAGSVEEIISNLNKSGSEWGKKTAENLGKMSPTSLKISLKLLEVGATLDLQECLQIEYRLTQRCCEDHDFIEGVRALLVDKDQNPKWKPNTLEGVTNATVDKYFSELPSDRELAL</sequence>
<dbReference type="NCBIfam" id="NF004127">
    <property type="entry name" value="PRK05617.1"/>
    <property type="match status" value="1"/>
</dbReference>
<comment type="catalytic activity">
    <reaction evidence="1">
        <text>3-hydroxy-2-methylpropanoyl-CoA + H2O = 3-hydroxy-2-methylpropanoate + CoA + H(+)</text>
        <dbReference type="Rhea" id="RHEA:20888"/>
        <dbReference type="ChEBI" id="CHEBI:11805"/>
        <dbReference type="ChEBI" id="CHEBI:15377"/>
        <dbReference type="ChEBI" id="CHEBI:15378"/>
        <dbReference type="ChEBI" id="CHEBI:57287"/>
        <dbReference type="ChEBI" id="CHEBI:57340"/>
        <dbReference type="EC" id="3.1.2.4"/>
    </reaction>
</comment>
<dbReference type="PANTHER" id="PTHR43176:SF3">
    <property type="entry name" value="3-HYDROXYISOBUTYRYL-COA HYDROLASE, MITOCHONDRIAL"/>
    <property type="match status" value="1"/>
</dbReference>
<evidence type="ECO:0000256" key="9">
    <source>
        <dbReference type="ARBA" id="ARBA00023128"/>
    </source>
</evidence>
<evidence type="ECO:0000313" key="13">
    <source>
        <dbReference type="EMBL" id="OXA59558.1"/>
    </source>
</evidence>
<organism evidence="13 14">
    <name type="scientific">Folsomia candida</name>
    <name type="common">Springtail</name>
    <dbReference type="NCBI Taxonomy" id="158441"/>
    <lineage>
        <taxon>Eukaryota</taxon>
        <taxon>Metazoa</taxon>
        <taxon>Ecdysozoa</taxon>
        <taxon>Arthropoda</taxon>
        <taxon>Hexapoda</taxon>
        <taxon>Collembola</taxon>
        <taxon>Entomobryomorpha</taxon>
        <taxon>Isotomoidea</taxon>
        <taxon>Isotomidae</taxon>
        <taxon>Proisotominae</taxon>
        <taxon>Folsomia</taxon>
    </lineage>
</organism>
<dbReference type="GO" id="GO:0006574">
    <property type="term" value="P:L-valine catabolic process"/>
    <property type="evidence" value="ECO:0007669"/>
    <property type="project" value="UniProtKB-UniPathway"/>
</dbReference>
<dbReference type="OMA" id="EVFTMEY"/>
<evidence type="ECO:0000256" key="11">
    <source>
        <dbReference type="ARBA" id="ARBA00031181"/>
    </source>
</evidence>
<evidence type="ECO:0000313" key="14">
    <source>
        <dbReference type="Proteomes" id="UP000198287"/>
    </source>
</evidence>
<dbReference type="GO" id="GO:0005739">
    <property type="term" value="C:mitochondrion"/>
    <property type="evidence" value="ECO:0007669"/>
    <property type="project" value="UniProtKB-SubCell"/>
</dbReference>
<evidence type="ECO:0000256" key="5">
    <source>
        <dbReference type="ARBA" id="ARBA00011915"/>
    </source>
</evidence>
<dbReference type="Pfam" id="PF16113">
    <property type="entry name" value="ECH_2"/>
    <property type="match status" value="1"/>
</dbReference>
<dbReference type="EMBL" id="LNIX01000002">
    <property type="protein sequence ID" value="OXA59558.1"/>
    <property type="molecule type" value="Genomic_DNA"/>
</dbReference>
<evidence type="ECO:0000256" key="6">
    <source>
        <dbReference type="ARBA" id="ARBA00016714"/>
    </source>
</evidence>
<dbReference type="PANTHER" id="PTHR43176">
    <property type="entry name" value="3-HYDROXYISOBUTYRYL-COA HYDROLASE-RELATED"/>
    <property type="match status" value="1"/>
</dbReference>
<accession>A0A226EQU2</accession>
<keyword evidence="14" id="KW-1185">Reference proteome</keyword>
<dbReference type="UniPathway" id="UPA00362"/>
<gene>
    <name evidence="13" type="ORF">Fcan01_04507</name>
</gene>
<dbReference type="STRING" id="158441.A0A226EQU2"/>
<name>A0A226EQU2_FOLCA</name>
<evidence type="ECO:0000256" key="1">
    <source>
        <dbReference type="ARBA" id="ARBA00001709"/>
    </source>
</evidence>
<comment type="subcellular location">
    <subcellularLocation>
        <location evidence="2">Mitochondrion</location>
    </subcellularLocation>
</comment>
<evidence type="ECO:0000259" key="12">
    <source>
        <dbReference type="Pfam" id="PF16113"/>
    </source>
</evidence>
<proteinExistence type="inferred from homology"/>
<keyword evidence="9" id="KW-0496">Mitochondrion</keyword>
<protein>
    <recommendedName>
        <fullName evidence="6">3-hydroxyisobutyryl-CoA hydrolase, mitochondrial</fullName>
        <ecNumber evidence="5">3.1.2.4</ecNumber>
    </recommendedName>
    <alternativeName>
        <fullName evidence="11">3-hydroxyisobutyryl-coenzyme A hydrolase</fullName>
    </alternativeName>
</protein>
<dbReference type="Proteomes" id="UP000198287">
    <property type="component" value="Unassembled WGS sequence"/>
</dbReference>
<evidence type="ECO:0000256" key="10">
    <source>
        <dbReference type="ARBA" id="ARBA00024871"/>
    </source>
</evidence>
<comment type="caution">
    <text evidence="13">The sequence shown here is derived from an EMBL/GenBank/DDBJ whole genome shotgun (WGS) entry which is preliminary data.</text>
</comment>
<dbReference type="InterPro" id="IPR045004">
    <property type="entry name" value="ECH_dom"/>
</dbReference>
<evidence type="ECO:0000256" key="7">
    <source>
        <dbReference type="ARBA" id="ARBA00022456"/>
    </source>
</evidence>
<reference evidence="13 14" key="1">
    <citation type="submission" date="2015-12" db="EMBL/GenBank/DDBJ databases">
        <title>The genome of Folsomia candida.</title>
        <authorList>
            <person name="Faddeeva A."/>
            <person name="Derks M.F."/>
            <person name="Anvar Y."/>
            <person name="Smit S."/>
            <person name="Van Straalen N."/>
            <person name="Roelofs D."/>
        </authorList>
    </citation>
    <scope>NUCLEOTIDE SEQUENCE [LARGE SCALE GENOMIC DNA]</scope>
    <source>
        <strain evidence="13 14">VU population</strain>
        <tissue evidence="13">Whole body</tissue>
    </source>
</reference>
<dbReference type="OrthoDB" id="1737613at2759"/>
<comment type="similarity">
    <text evidence="4">Belongs to the enoyl-CoA hydratase/isomerase family.</text>
</comment>
<evidence type="ECO:0000256" key="2">
    <source>
        <dbReference type="ARBA" id="ARBA00004173"/>
    </source>
</evidence>
<feature type="domain" description="Enoyl-CoA hydratase/isomerase" evidence="12">
    <location>
        <begin position="69"/>
        <end position="380"/>
    </location>
</feature>
<dbReference type="CDD" id="cd06558">
    <property type="entry name" value="crotonase-like"/>
    <property type="match status" value="1"/>
</dbReference>
<dbReference type="InterPro" id="IPR029045">
    <property type="entry name" value="ClpP/crotonase-like_dom_sf"/>
</dbReference>